<sequence>MYDVGPLPLWVDWYLWPATLAAPRDALLLSGRGEAGHRTLFASLDQHGRGPESTAGQAPLLDSLRDLLAATPGDDLVRAASPISSMRCPRSPMSNLIRADHLCVTGHPPSVPDRPSLSAK</sequence>
<organism evidence="1 2">
    <name type="scientific">Paractinoplanes rishiriensis</name>
    <dbReference type="NCBI Taxonomy" id="1050105"/>
    <lineage>
        <taxon>Bacteria</taxon>
        <taxon>Bacillati</taxon>
        <taxon>Actinomycetota</taxon>
        <taxon>Actinomycetes</taxon>
        <taxon>Micromonosporales</taxon>
        <taxon>Micromonosporaceae</taxon>
        <taxon>Paractinoplanes</taxon>
    </lineage>
</organism>
<evidence type="ECO:0000313" key="1">
    <source>
        <dbReference type="EMBL" id="GIE94415.1"/>
    </source>
</evidence>
<dbReference type="AlphaFoldDB" id="A0A919MW88"/>
<comment type="caution">
    <text evidence="1">The sequence shown here is derived from an EMBL/GenBank/DDBJ whole genome shotgun (WGS) entry which is preliminary data.</text>
</comment>
<name>A0A919MW88_9ACTN</name>
<protein>
    <submittedName>
        <fullName evidence="1">Uncharacterized protein</fullName>
    </submittedName>
</protein>
<gene>
    <name evidence="1" type="ORF">Ari01nite_18800</name>
</gene>
<proteinExistence type="predicted"/>
<evidence type="ECO:0000313" key="2">
    <source>
        <dbReference type="Proteomes" id="UP000636960"/>
    </source>
</evidence>
<keyword evidence="2" id="KW-1185">Reference proteome</keyword>
<reference evidence="1" key="1">
    <citation type="submission" date="2021-01" db="EMBL/GenBank/DDBJ databases">
        <title>Whole genome shotgun sequence of Actinoplanes rishiriensis NBRC 108556.</title>
        <authorList>
            <person name="Komaki H."/>
            <person name="Tamura T."/>
        </authorList>
    </citation>
    <scope>NUCLEOTIDE SEQUENCE</scope>
    <source>
        <strain evidence="1">NBRC 108556</strain>
    </source>
</reference>
<dbReference type="RefSeq" id="WP_203780731.1">
    <property type="nucleotide sequence ID" value="NZ_BOMV01000013.1"/>
</dbReference>
<dbReference type="EMBL" id="BOMV01000013">
    <property type="protein sequence ID" value="GIE94415.1"/>
    <property type="molecule type" value="Genomic_DNA"/>
</dbReference>
<accession>A0A919MW88</accession>
<dbReference type="Proteomes" id="UP000636960">
    <property type="component" value="Unassembled WGS sequence"/>
</dbReference>